<name>A0A2P2Q705_RHIMU</name>
<proteinExistence type="predicted"/>
<reference evidence="1" key="1">
    <citation type="submission" date="2018-02" db="EMBL/GenBank/DDBJ databases">
        <title>Rhizophora mucronata_Transcriptome.</title>
        <authorList>
            <person name="Meera S.P."/>
            <person name="Sreeshan A."/>
            <person name="Augustine A."/>
        </authorList>
    </citation>
    <scope>NUCLEOTIDE SEQUENCE</scope>
    <source>
        <tissue evidence="1">Leaf</tissue>
    </source>
</reference>
<evidence type="ECO:0000313" key="1">
    <source>
        <dbReference type="EMBL" id="MBX62773.1"/>
    </source>
</evidence>
<dbReference type="AlphaFoldDB" id="A0A2P2Q705"/>
<sequence length="84" mass="9536">MEFGTSLHTLTIRSKYSTAKSPFPCIANPRIKKFHELMWRSGILSKTCKAISNEPHLQYISTKQLLTKTSLATLSSHPSQFLKK</sequence>
<protein>
    <submittedName>
        <fullName evidence="1">Uncharacterized protein MANES_01G192300</fullName>
    </submittedName>
</protein>
<organism evidence="1">
    <name type="scientific">Rhizophora mucronata</name>
    <name type="common">Asiatic mangrove</name>
    <dbReference type="NCBI Taxonomy" id="61149"/>
    <lineage>
        <taxon>Eukaryota</taxon>
        <taxon>Viridiplantae</taxon>
        <taxon>Streptophyta</taxon>
        <taxon>Embryophyta</taxon>
        <taxon>Tracheophyta</taxon>
        <taxon>Spermatophyta</taxon>
        <taxon>Magnoliopsida</taxon>
        <taxon>eudicotyledons</taxon>
        <taxon>Gunneridae</taxon>
        <taxon>Pentapetalae</taxon>
        <taxon>rosids</taxon>
        <taxon>fabids</taxon>
        <taxon>Malpighiales</taxon>
        <taxon>Rhizophoraceae</taxon>
        <taxon>Rhizophora</taxon>
    </lineage>
</organism>
<accession>A0A2P2Q705</accession>
<dbReference type="EMBL" id="GGEC01082289">
    <property type="protein sequence ID" value="MBX62773.1"/>
    <property type="molecule type" value="Transcribed_RNA"/>
</dbReference>